<organism evidence="1 2">
    <name type="scientific">Collybiopsis luxurians FD-317 M1</name>
    <dbReference type="NCBI Taxonomy" id="944289"/>
    <lineage>
        <taxon>Eukaryota</taxon>
        <taxon>Fungi</taxon>
        <taxon>Dikarya</taxon>
        <taxon>Basidiomycota</taxon>
        <taxon>Agaricomycotina</taxon>
        <taxon>Agaricomycetes</taxon>
        <taxon>Agaricomycetidae</taxon>
        <taxon>Agaricales</taxon>
        <taxon>Marasmiineae</taxon>
        <taxon>Omphalotaceae</taxon>
        <taxon>Collybiopsis</taxon>
        <taxon>Collybiopsis luxurians</taxon>
    </lineage>
</organism>
<dbReference type="HOGENOM" id="CLU_1489192_0_0_1"/>
<dbReference type="Proteomes" id="UP000053593">
    <property type="component" value="Unassembled WGS sequence"/>
</dbReference>
<dbReference type="EMBL" id="KN834805">
    <property type="protein sequence ID" value="KIK55598.1"/>
    <property type="molecule type" value="Genomic_DNA"/>
</dbReference>
<proteinExistence type="predicted"/>
<accession>A0A0D0CKH7</accession>
<dbReference type="AlphaFoldDB" id="A0A0D0CKH7"/>
<protein>
    <submittedName>
        <fullName evidence="1">Uncharacterized protein</fullName>
    </submittedName>
</protein>
<keyword evidence="2" id="KW-1185">Reference proteome</keyword>
<gene>
    <name evidence="1" type="ORF">GYMLUDRAFT_47813</name>
</gene>
<evidence type="ECO:0000313" key="2">
    <source>
        <dbReference type="Proteomes" id="UP000053593"/>
    </source>
</evidence>
<name>A0A0D0CKH7_9AGAR</name>
<dbReference type="OrthoDB" id="10572018at2759"/>
<reference evidence="1 2" key="1">
    <citation type="submission" date="2014-04" db="EMBL/GenBank/DDBJ databases">
        <title>Evolutionary Origins and Diversification of the Mycorrhizal Mutualists.</title>
        <authorList>
            <consortium name="DOE Joint Genome Institute"/>
            <consortium name="Mycorrhizal Genomics Consortium"/>
            <person name="Kohler A."/>
            <person name="Kuo A."/>
            <person name="Nagy L.G."/>
            <person name="Floudas D."/>
            <person name="Copeland A."/>
            <person name="Barry K.W."/>
            <person name="Cichocki N."/>
            <person name="Veneault-Fourrey C."/>
            <person name="LaButti K."/>
            <person name="Lindquist E.A."/>
            <person name="Lipzen A."/>
            <person name="Lundell T."/>
            <person name="Morin E."/>
            <person name="Murat C."/>
            <person name="Riley R."/>
            <person name="Ohm R."/>
            <person name="Sun H."/>
            <person name="Tunlid A."/>
            <person name="Henrissat B."/>
            <person name="Grigoriev I.V."/>
            <person name="Hibbett D.S."/>
            <person name="Martin F."/>
        </authorList>
    </citation>
    <scope>NUCLEOTIDE SEQUENCE [LARGE SCALE GENOMIC DNA]</scope>
    <source>
        <strain evidence="1 2">FD-317 M1</strain>
    </source>
</reference>
<sequence length="181" mass="20445">MLLRSKTILRKVKLTSILADDAISVIESHPSISELTISGCYDRDYYTEKLGDLFSRLTVASKTPKFTEDTNNVFAPHVQFLNLELYTRTKASVQTFVEDICELVESRSAAKLSGISPSDHRVFPLRRVRLQADLLYADRAQVVEAYRIIGTRLKPLEASGLFVSPKLRDEIDGTVRHFRVG</sequence>
<evidence type="ECO:0000313" key="1">
    <source>
        <dbReference type="EMBL" id="KIK55598.1"/>
    </source>
</evidence>